<keyword evidence="2" id="KW-1185">Reference proteome</keyword>
<dbReference type="KEGG" id="vg:16194360"/>
<dbReference type="GeneID" id="16194360"/>
<dbReference type="RefSeq" id="YP_008059512.1">
    <property type="nucleotide sequence ID" value="NC_021329.1"/>
</dbReference>
<organism evidence="1 2">
    <name type="scientific">Halorubrum tailed virus 4</name>
    <dbReference type="NCBI Taxonomy" id="1273752"/>
    <lineage>
        <taxon>Viruses</taxon>
        <taxon>Duplodnaviria</taxon>
        <taxon>Heunggongvirae</taxon>
        <taxon>Uroviricota</taxon>
        <taxon>Caudoviricetes</taxon>
        <taxon>Kirjokansivirales</taxon>
        <taxon>Haloferuviridae</taxon>
        <taxon>Saldibavirus</taxon>
        <taxon>Saldibavirus natrii</taxon>
        <taxon>Saldibavirus HRTV4</taxon>
    </lineage>
</organism>
<evidence type="ECO:0000313" key="1">
    <source>
        <dbReference type="EMBL" id="AGM11117.1"/>
    </source>
</evidence>
<accession>R4TKB9</accession>
<protein>
    <submittedName>
        <fullName evidence="1">Uncharacterized protein</fullName>
    </submittedName>
</protein>
<evidence type="ECO:0000313" key="2">
    <source>
        <dbReference type="Proteomes" id="UP000202022"/>
    </source>
</evidence>
<reference evidence="1 2" key="1">
    <citation type="submission" date="2012-12" db="EMBL/GenBank/DDBJ databases">
        <authorList>
            <person name="Sencilo A."/>
            <person name="Jacobs-Sera D."/>
            <person name="Russell D.A."/>
            <person name="Ko C."/>
            <person name="Atanasova N."/>
            <person name="Osterlund E."/>
            <person name="Oksanen H.M."/>
            <person name="Bamford D.H."/>
            <person name="Hatfull G.F."/>
            <person name="Roine E."/>
            <person name="Hendrix R.W."/>
        </authorList>
    </citation>
    <scope>NUCLEOTIDE SEQUENCE [LARGE SCALE GENOMIC DNA]</scope>
</reference>
<sequence>MANEVVYVMEDQGWTRYTGETCGRDGCDAKIIKHIPADTTECVDGHTRTHQTCPDCGEEIMSTHLGEFCGCDN</sequence>
<name>R4TKB9_9CAUD</name>
<dbReference type="Proteomes" id="UP000202022">
    <property type="component" value="Segment"/>
</dbReference>
<gene>
    <name evidence="1" type="primary">23</name>
    <name evidence="1" type="ORF">HRTV4_23</name>
</gene>
<dbReference type="EMBL" id="KC292023">
    <property type="protein sequence ID" value="AGM11117.1"/>
    <property type="molecule type" value="Genomic_DNA"/>
</dbReference>
<proteinExistence type="predicted"/>